<protein>
    <submittedName>
        <fullName evidence="3">Cell division suppressor protein YneA</fullName>
    </submittedName>
</protein>
<dbReference type="CDD" id="cd00118">
    <property type="entry name" value="LysM"/>
    <property type="match status" value="1"/>
</dbReference>
<dbReference type="SMART" id="SM00257">
    <property type="entry name" value="LysM"/>
    <property type="match status" value="1"/>
</dbReference>
<dbReference type="EMBL" id="BMFV01000011">
    <property type="protein sequence ID" value="GGH80994.1"/>
    <property type="molecule type" value="Genomic_DNA"/>
</dbReference>
<reference evidence="3" key="2">
    <citation type="submission" date="2020-09" db="EMBL/GenBank/DDBJ databases">
        <authorList>
            <person name="Sun Q."/>
            <person name="Zhou Y."/>
        </authorList>
    </citation>
    <scope>NUCLEOTIDE SEQUENCE</scope>
    <source>
        <strain evidence="3">CGMCC 1.12777</strain>
    </source>
</reference>
<evidence type="ECO:0000313" key="4">
    <source>
        <dbReference type="Proteomes" id="UP000656813"/>
    </source>
</evidence>
<keyword evidence="3" id="KW-0131">Cell cycle</keyword>
<sequence>MKQTQANQKGYALYIIFFVLVIGCIWATIHALKPADYQDYQTTTVEKGDTLWEIAEINGKTEKHDITKFVDWVEEANHINGDSIKVGDTLVIPIKKEAHQIASK</sequence>
<dbReference type="Proteomes" id="UP000656813">
    <property type="component" value="Unassembled WGS sequence"/>
</dbReference>
<dbReference type="AlphaFoldDB" id="A0A8J2ZVW1"/>
<dbReference type="RefSeq" id="WP_188497091.1">
    <property type="nucleotide sequence ID" value="NZ_BMFV01000011.1"/>
</dbReference>
<keyword evidence="1" id="KW-0472">Membrane</keyword>
<evidence type="ECO:0000313" key="3">
    <source>
        <dbReference type="EMBL" id="GGH80994.1"/>
    </source>
</evidence>
<proteinExistence type="predicted"/>
<accession>A0A8J2ZVW1</accession>
<dbReference type="InterPro" id="IPR018392">
    <property type="entry name" value="LysM"/>
</dbReference>
<dbReference type="GO" id="GO:0051301">
    <property type="term" value="P:cell division"/>
    <property type="evidence" value="ECO:0007669"/>
    <property type="project" value="UniProtKB-KW"/>
</dbReference>
<feature type="domain" description="LysM" evidence="2">
    <location>
        <begin position="41"/>
        <end position="92"/>
    </location>
</feature>
<organism evidence="3 4">
    <name type="scientific">Pullulanibacillus pueri</name>
    <dbReference type="NCBI Taxonomy" id="1437324"/>
    <lineage>
        <taxon>Bacteria</taxon>
        <taxon>Bacillati</taxon>
        <taxon>Bacillota</taxon>
        <taxon>Bacilli</taxon>
        <taxon>Bacillales</taxon>
        <taxon>Sporolactobacillaceae</taxon>
        <taxon>Pullulanibacillus</taxon>
    </lineage>
</organism>
<dbReference type="Pfam" id="PF01476">
    <property type="entry name" value="LysM"/>
    <property type="match status" value="1"/>
</dbReference>
<reference evidence="3" key="1">
    <citation type="journal article" date="2014" name="Int. J. Syst. Evol. Microbiol.">
        <title>Complete genome sequence of Corynebacterium casei LMG S-19264T (=DSM 44701T), isolated from a smear-ripened cheese.</title>
        <authorList>
            <consortium name="US DOE Joint Genome Institute (JGI-PGF)"/>
            <person name="Walter F."/>
            <person name="Albersmeier A."/>
            <person name="Kalinowski J."/>
            <person name="Ruckert C."/>
        </authorList>
    </citation>
    <scope>NUCLEOTIDE SEQUENCE</scope>
    <source>
        <strain evidence="3">CGMCC 1.12777</strain>
    </source>
</reference>
<evidence type="ECO:0000259" key="2">
    <source>
        <dbReference type="PROSITE" id="PS51782"/>
    </source>
</evidence>
<keyword evidence="1" id="KW-1133">Transmembrane helix</keyword>
<dbReference type="InterPro" id="IPR036779">
    <property type="entry name" value="LysM_dom_sf"/>
</dbReference>
<gene>
    <name evidence="3" type="primary">yneA</name>
    <name evidence="3" type="ORF">GCM10007096_18230</name>
</gene>
<keyword evidence="4" id="KW-1185">Reference proteome</keyword>
<dbReference type="Gene3D" id="3.10.350.10">
    <property type="entry name" value="LysM domain"/>
    <property type="match status" value="1"/>
</dbReference>
<evidence type="ECO:0000256" key="1">
    <source>
        <dbReference type="SAM" id="Phobius"/>
    </source>
</evidence>
<name>A0A8J2ZVW1_9BACL</name>
<dbReference type="PROSITE" id="PS51257">
    <property type="entry name" value="PROKAR_LIPOPROTEIN"/>
    <property type="match status" value="1"/>
</dbReference>
<feature type="transmembrane region" description="Helical" evidence="1">
    <location>
        <begin position="12"/>
        <end position="32"/>
    </location>
</feature>
<dbReference type="SUPFAM" id="SSF54106">
    <property type="entry name" value="LysM domain"/>
    <property type="match status" value="1"/>
</dbReference>
<comment type="caution">
    <text evidence="3">The sequence shown here is derived from an EMBL/GenBank/DDBJ whole genome shotgun (WGS) entry which is preliminary data.</text>
</comment>
<dbReference type="PROSITE" id="PS51782">
    <property type="entry name" value="LYSM"/>
    <property type="match status" value="1"/>
</dbReference>
<keyword evidence="1" id="KW-0812">Transmembrane</keyword>
<keyword evidence="3" id="KW-0132">Cell division</keyword>